<dbReference type="EMBL" id="CP011366">
    <property type="protein sequence ID" value="AKG73326.1"/>
    <property type="molecule type" value="Genomic_DNA"/>
</dbReference>
<dbReference type="PANTHER" id="PTHR11820">
    <property type="entry name" value="ACYLPYRUVASE"/>
    <property type="match status" value="1"/>
</dbReference>
<reference evidence="6" key="2">
    <citation type="submission" date="2015-04" db="EMBL/GenBank/DDBJ databases">
        <title>Complete genome sequence of Salinicoccus halodurans strain H3B36, isolated from the Qaidam basin of China.</title>
        <authorList>
            <person name="Ma Y."/>
            <person name="Jiang K."/>
            <person name="Xue Y."/>
        </authorList>
    </citation>
    <scope>NUCLEOTIDE SEQUENCE [LARGE SCALE GENOMIC DNA]</scope>
    <source>
        <strain evidence="6">H3B36</strain>
    </source>
</reference>
<evidence type="ECO:0000313" key="5">
    <source>
        <dbReference type="EMBL" id="SFK82397.1"/>
    </source>
</evidence>
<dbReference type="Proteomes" id="UP000034029">
    <property type="component" value="Chromosome"/>
</dbReference>
<accession>A0A0F7HKP7</accession>
<dbReference type="AlphaFoldDB" id="A0A0F7HKP7"/>
<evidence type="ECO:0000256" key="1">
    <source>
        <dbReference type="ARBA" id="ARBA00010211"/>
    </source>
</evidence>
<evidence type="ECO:0000259" key="3">
    <source>
        <dbReference type="Pfam" id="PF01557"/>
    </source>
</evidence>
<dbReference type="Proteomes" id="UP000183090">
    <property type="component" value="Unassembled WGS sequence"/>
</dbReference>
<evidence type="ECO:0000313" key="4">
    <source>
        <dbReference type="EMBL" id="AKG73326.1"/>
    </source>
</evidence>
<dbReference type="EMBL" id="FOTB01000004">
    <property type="protein sequence ID" value="SFK82397.1"/>
    <property type="molecule type" value="Genomic_DNA"/>
</dbReference>
<dbReference type="FunFam" id="3.90.850.10:FF:000002">
    <property type="entry name" value="2-hydroxyhepta-2,4-diene-1,7-dioate isomerase"/>
    <property type="match status" value="1"/>
</dbReference>
<name>A0A0F7HKP7_9STAP</name>
<feature type="domain" description="Fumarylacetoacetase-like C-terminal" evidence="3">
    <location>
        <begin position="95"/>
        <end position="296"/>
    </location>
</feature>
<reference evidence="5 7" key="3">
    <citation type="submission" date="2016-10" db="EMBL/GenBank/DDBJ databases">
        <authorList>
            <person name="Varghese N."/>
            <person name="Submissions S."/>
        </authorList>
    </citation>
    <scope>NUCLEOTIDE SEQUENCE [LARGE SCALE GENOMIC DNA]</scope>
    <source>
        <strain evidence="5 7">CGMCC 1.6501</strain>
    </source>
</reference>
<dbReference type="Pfam" id="PF01557">
    <property type="entry name" value="FAA_hydrolase"/>
    <property type="match status" value="1"/>
</dbReference>
<evidence type="ECO:0000313" key="6">
    <source>
        <dbReference type="Proteomes" id="UP000034029"/>
    </source>
</evidence>
<dbReference type="GO" id="GO:0046872">
    <property type="term" value="F:metal ion binding"/>
    <property type="evidence" value="ECO:0007669"/>
    <property type="project" value="UniProtKB-KW"/>
</dbReference>
<reference evidence="4 6" key="1">
    <citation type="journal article" date="2015" name="Int. J. Syst. Evol. Microbiol.">
        <title>Complete genome sequence of Salinicoccus halodurans H3B36, isolated from the Qaidam Basin in China.</title>
        <authorList>
            <person name="Jiang K."/>
            <person name="Xue Y."/>
            <person name="Ma Y."/>
        </authorList>
    </citation>
    <scope>NUCLEOTIDE SEQUENCE [LARGE SCALE GENOMIC DNA]</scope>
    <source>
        <strain evidence="4 6">H3B36</strain>
    </source>
</reference>
<dbReference type="InterPro" id="IPR011234">
    <property type="entry name" value="Fumarylacetoacetase-like_C"/>
</dbReference>
<dbReference type="KEGG" id="shv:AAT16_03280"/>
<dbReference type="GO" id="GO:0016853">
    <property type="term" value="F:isomerase activity"/>
    <property type="evidence" value="ECO:0007669"/>
    <property type="project" value="UniProtKB-ARBA"/>
</dbReference>
<dbReference type="RefSeq" id="WP_046789517.1">
    <property type="nucleotide sequence ID" value="NZ_CP011366.1"/>
</dbReference>
<gene>
    <name evidence="4" type="ORF">AAT16_03280</name>
    <name evidence="5" type="ORF">SAMN05216235_1866</name>
</gene>
<organism evidence="5 7">
    <name type="scientific">Salinicoccus halodurans</name>
    <dbReference type="NCBI Taxonomy" id="407035"/>
    <lineage>
        <taxon>Bacteria</taxon>
        <taxon>Bacillati</taxon>
        <taxon>Bacillota</taxon>
        <taxon>Bacilli</taxon>
        <taxon>Bacillales</taxon>
        <taxon>Staphylococcaceae</taxon>
        <taxon>Salinicoccus</taxon>
    </lineage>
</organism>
<dbReference type="GO" id="GO:0019752">
    <property type="term" value="P:carboxylic acid metabolic process"/>
    <property type="evidence" value="ECO:0007669"/>
    <property type="project" value="UniProtKB-ARBA"/>
</dbReference>
<dbReference type="SUPFAM" id="SSF56529">
    <property type="entry name" value="FAH"/>
    <property type="match status" value="1"/>
</dbReference>
<comment type="similarity">
    <text evidence="1">Belongs to the FAH family.</text>
</comment>
<protein>
    <submittedName>
        <fullName evidence="5">2-keto-4-pentenoate hydratase/2-oxohepta-3-ene-1,7-dioic acid hydratase (Catechol pathway)</fullName>
    </submittedName>
</protein>
<dbReference type="OrthoDB" id="9805307at2"/>
<proteinExistence type="inferred from homology"/>
<dbReference type="Gene3D" id="3.90.850.10">
    <property type="entry name" value="Fumarylacetoacetase-like, C-terminal domain"/>
    <property type="match status" value="1"/>
</dbReference>
<sequence>MKFLTFDYGNQTYYGVKVKREESAWILPKLFEDFGGGSDYPKTLLEGISTYHTLDFQEIVRKLVEKADASGNADQYKAPFTEIEFLAPVTPPNNVIAFGRNYRKHAEELDNEVQSLYVFTKAATSLVGDEATVPDHQDVTQALDYEGELGVVIGKRADKIESSMALDYIYGYTIINDITARDLQKEHLLPFLSKSLKGGCPMGPFIVTKDELPNPEQTSIVTKVNEEIRQDGSTAEMVLKLDELIAEVSKYVVLEPGDIIATGTPGGVGAGMNPPQYLKKGDEVRISINGIGTLTTYIGE</sequence>
<dbReference type="PANTHER" id="PTHR11820:SF7">
    <property type="entry name" value="ACYLPYRUVASE FAHD1, MITOCHONDRIAL"/>
    <property type="match status" value="1"/>
</dbReference>
<dbReference type="InterPro" id="IPR036663">
    <property type="entry name" value="Fumarylacetoacetase_C_sf"/>
</dbReference>
<evidence type="ECO:0000256" key="2">
    <source>
        <dbReference type="ARBA" id="ARBA00022723"/>
    </source>
</evidence>
<keyword evidence="6" id="KW-1185">Reference proteome</keyword>
<dbReference type="GO" id="GO:0018773">
    <property type="term" value="F:acetylpyruvate hydrolase activity"/>
    <property type="evidence" value="ECO:0007669"/>
    <property type="project" value="TreeGrafter"/>
</dbReference>
<keyword evidence="2" id="KW-0479">Metal-binding</keyword>
<evidence type="ECO:0000313" key="7">
    <source>
        <dbReference type="Proteomes" id="UP000183090"/>
    </source>
</evidence>